<feature type="chain" id="PRO_5045787882" description="EGF-like domain-containing protein" evidence="1">
    <location>
        <begin position="20"/>
        <end position="422"/>
    </location>
</feature>
<protein>
    <recommendedName>
        <fullName evidence="2">EGF-like domain-containing protein</fullName>
    </recommendedName>
</protein>
<dbReference type="SMART" id="SM00181">
    <property type="entry name" value="EGF"/>
    <property type="match status" value="4"/>
</dbReference>
<feature type="domain" description="EGF-like" evidence="2">
    <location>
        <begin position="164"/>
        <end position="199"/>
    </location>
</feature>
<reference evidence="3 4" key="1">
    <citation type="submission" date="2024-08" db="EMBL/GenBank/DDBJ databases">
        <authorList>
            <person name="Cucini C."/>
            <person name="Frati F."/>
        </authorList>
    </citation>
    <scope>NUCLEOTIDE SEQUENCE [LARGE SCALE GENOMIC DNA]</scope>
</reference>
<feature type="domain" description="EGF-like" evidence="2">
    <location>
        <begin position="205"/>
        <end position="240"/>
    </location>
</feature>
<evidence type="ECO:0000259" key="2">
    <source>
        <dbReference type="SMART" id="SM00181"/>
    </source>
</evidence>
<organism evidence="3 4">
    <name type="scientific">Orchesella dallaii</name>
    <dbReference type="NCBI Taxonomy" id="48710"/>
    <lineage>
        <taxon>Eukaryota</taxon>
        <taxon>Metazoa</taxon>
        <taxon>Ecdysozoa</taxon>
        <taxon>Arthropoda</taxon>
        <taxon>Hexapoda</taxon>
        <taxon>Collembola</taxon>
        <taxon>Entomobryomorpha</taxon>
        <taxon>Entomobryoidea</taxon>
        <taxon>Orchesellidae</taxon>
        <taxon>Orchesellinae</taxon>
        <taxon>Orchesella</taxon>
    </lineage>
</organism>
<evidence type="ECO:0000256" key="1">
    <source>
        <dbReference type="SAM" id="SignalP"/>
    </source>
</evidence>
<dbReference type="Proteomes" id="UP001642540">
    <property type="component" value="Unassembled WGS sequence"/>
</dbReference>
<dbReference type="PANTHER" id="PTHR39069">
    <property type="entry name" value="ECDYSONE-INDUCIBLE GENE E1, ISOFORM A"/>
    <property type="match status" value="1"/>
</dbReference>
<proteinExistence type="predicted"/>
<feature type="signal peptide" evidence="1">
    <location>
        <begin position="1"/>
        <end position="19"/>
    </location>
</feature>
<evidence type="ECO:0000313" key="4">
    <source>
        <dbReference type="Proteomes" id="UP001642540"/>
    </source>
</evidence>
<name>A0ABP1PZ77_9HEXA</name>
<feature type="domain" description="EGF-like" evidence="2">
    <location>
        <begin position="103"/>
        <end position="156"/>
    </location>
</feature>
<sequence>MRFPEVLLILTFYVRSTHHEAFVPPPTPPPQNDRNFTNNGSGANNISGEGDFAKRGYGEPCTCDLDCNFGRWLICQNGYCNCAKKSFVFDYTRQTCVVRLSEKCFEIAQEYIDYNPKDLPPTIRCVEGAFCSMSAGGVCACNTYGYYQSLDGTTCQRKKNYGQPCTRGLECKSDVCSGPDGKCICNIGEFYHKRRKRCVSLVGAICFGDDDCLDNGVCLEHLAVCGCSEDYLETQSKTCEMRLSYGDSCTEANPCNNPELACIDSMCVCKYSNHQQFENDTGHCLSFPGGPCVEDQNCVKNSKCEQGQNNMFQECRCEEGHLEMPNGQCERFSGQGEACQFSSECDPLPPLVCLEGSCDCRDFLTKYELETRSCRGLVGSRCSQDRDCTRGALCSQSNLQLPGRCQCQNSFSVSRDRTCVPI</sequence>
<keyword evidence="4" id="KW-1185">Reference proteome</keyword>
<accession>A0ABP1PZ77</accession>
<keyword evidence="1" id="KW-0732">Signal</keyword>
<dbReference type="InterPro" id="IPR000742">
    <property type="entry name" value="EGF"/>
</dbReference>
<feature type="domain" description="EGF-like" evidence="2">
    <location>
        <begin position="381"/>
        <end position="420"/>
    </location>
</feature>
<dbReference type="PANTHER" id="PTHR39069:SF8">
    <property type="entry name" value="FI17111P1"/>
    <property type="match status" value="1"/>
</dbReference>
<comment type="caution">
    <text evidence="3">The sequence shown here is derived from an EMBL/GenBank/DDBJ whole genome shotgun (WGS) entry which is preliminary data.</text>
</comment>
<gene>
    <name evidence="3" type="ORF">ODALV1_LOCUS5489</name>
</gene>
<dbReference type="EMBL" id="CAXLJM020000016">
    <property type="protein sequence ID" value="CAL8083455.1"/>
    <property type="molecule type" value="Genomic_DNA"/>
</dbReference>
<evidence type="ECO:0000313" key="3">
    <source>
        <dbReference type="EMBL" id="CAL8083455.1"/>
    </source>
</evidence>